<gene>
    <name evidence="3" type="ORF">ABLG96_16420</name>
</gene>
<dbReference type="AlphaFoldDB" id="A0AAU8DKN3"/>
<dbReference type="EMBL" id="CP159218">
    <property type="protein sequence ID" value="XCG62792.1"/>
    <property type="molecule type" value="Genomic_DNA"/>
</dbReference>
<dbReference type="GO" id="GO:0016787">
    <property type="term" value="F:hydrolase activity"/>
    <property type="evidence" value="ECO:0007669"/>
    <property type="project" value="UniProtKB-KW"/>
</dbReference>
<organism evidence="3">
    <name type="scientific">Nakamurella sp. A5-74</name>
    <dbReference type="NCBI Taxonomy" id="3158264"/>
    <lineage>
        <taxon>Bacteria</taxon>
        <taxon>Bacillati</taxon>
        <taxon>Actinomycetota</taxon>
        <taxon>Actinomycetes</taxon>
        <taxon>Nakamurellales</taxon>
        <taxon>Nakamurellaceae</taxon>
        <taxon>Nakamurella</taxon>
    </lineage>
</organism>
<dbReference type="InterPro" id="IPR029058">
    <property type="entry name" value="AB_hydrolase_fold"/>
</dbReference>
<feature type="signal peptide" evidence="2">
    <location>
        <begin position="1"/>
        <end position="28"/>
    </location>
</feature>
<feature type="chain" id="PRO_5043964192" evidence="2">
    <location>
        <begin position="29"/>
        <end position="216"/>
    </location>
</feature>
<evidence type="ECO:0000256" key="1">
    <source>
        <dbReference type="ARBA" id="ARBA00022801"/>
    </source>
</evidence>
<dbReference type="PROSITE" id="PS51257">
    <property type="entry name" value="PROKAR_LIPOPROTEIN"/>
    <property type="match status" value="1"/>
</dbReference>
<keyword evidence="2" id="KW-0732">Signal</keyword>
<dbReference type="Pfam" id="PF01083">
    <property type="entry name" value="Cutinase"/>
    <property type="match status" value="1"/>
</dbReference>
<evidence type="ECO:0000256" key="2">
    <source>
        <dbReference type="SAM" id="SignalP"/>
    </source>
</evidence>
<sequence length="216" mass="22910">MKNRLAVLVTSVLIAAGLSVALPQVASAASCAGTYRIVVPGFGHGSDAGGFYNFDQRVGYSAQLTSQSAREGVNELNRLVRDQRNVCPGQHVRMIGHSEGAAVVHIWVTANWQSFGNVNAVLLADPKRAPEGHGSGGLAGQPGTGIVGFPLVGVDNFYGNVPTVTICTDDIICDSTAPSGWLGYYPGTNHINYNFDANAYSDNGNGQWFYGQFFPR</sequence>
<accession>A0AAU8DKN3</accession>
<dbReference type="RefSeq" id="WP_353648407.1">
    <property type="nucleotide sequence ID" value="NZ_CP159218.1"/>
</dbReference>
<reference evidence="3" key="1">
    <citation type="submission" date="2024-05" db="EMBL/GenBank/DDBJ databases">
        <authorList>
            <person name="Cai S.Y."/>
            <person name="Jin L.M."/>
            <person name="Li H.R."/>
        </authorList>
    </citation>
    <scope>NUCLEOTIDE SEQUENCE</scope>
    <source>
        <strain evidence="3">A5-74</strain>
    </source>
</reference>
<dbReference type="SUPFAM" id="SSF53474">
    <property type="entry name" value="alpha/beta-Hydrolases"/>
    <property type="match status" value="1"/>
</dbReference>
<dbReference type="Gene3D" id="3.40.50.1820">
    <property type="entry name" value="alpha/beta hydrolase"/>
    <property type="match status" value="1"/>
</dbReference>
<evidence type="ECO:0000313" key="3">
    <source>
        <dbReference type="EMBL" id="XCG62792.1"/>
    </source>
</evidence>
<proteinExistence type="predicted"/>
<name>A0AAU8DKN3_9ACTN</name>
<dbReference type="InterPro" id="IPR000675">
    <property type="entry name" value="Cutinase/axe"/>
</dbReference>
<keyword evidence="1" id="KW-0378">Hydrolase</keyword>
<protein>
    <submittedName>
        <fullName evidence="3">Cutinase family protein</fullName>
    </submittedName>
</protein>